<evidence type="ECO:0000256" key="2">
    <source>
        <dbReference type="ARBA" id="ARBA00022723"/>
    </source>
</evidence>
<dbReference type="EMBL" id="BAABHB010000010">
    <property type="protein sequence ID" value="GAA4412920.1"/>
    <property type="molecule type" value="Genomic_DNA"/>
</dbReference>
<dbReference type="Gene3D" id="1.10.760.10">
    <property type="entry name" value="Cytochrome c-like domain"/>
    <property type="match status" value="1"/>
</dbReference>
<organism evidence="7 8">
    <name type="scientific">Nibrella viscosa</name>
    <dbReference type="NCBI Taxonomy" id="1084524"/>
    <lineage>
        <taxon>Bacteria</taxon>
        <taxon>Pseudomonadati</taxon>
        <taxon>Bacteroidota</taxon>
        <taxon>Cytophagia</taxon>
        <taxon>Cytophagales</taxon>
        <taxon>Spirosomataceae</taxon>
        <taxon>Nibrella</taxon>
    </lineage>
</organism>
<dbReference type="InterPro" id="IPR036909">
    <property type="entry name" value="Cyt_c-like_dom_sf"/>
</dbReference>
<dbReference type="InterPro" id="IPR051459">
    <property type="entry name" value="Cytochrome_c-type_DH"/>
</dbReference>
<evidence type="ECO:0000313" key="8">
    <source>
        <dbReference type="Proteomes" id="UP001500936"/>
    </source>
</evidence>
<keyword evidence="5" id="KW-0732">Signal</keyword>
<feature type="signal peptide" evidence="5">
    <location>
        <begin position="1"/>
        <end position="18"/>
    </location>
</feature>
<keyword evidence="2 4" id="KW-0479">Metal-binding</keyword>
<keyword evidence="3 4" id="KW-0408">Iron</keyword>
<dbReference type="PANTHER" id="PTHR35008:SF8">
    <property type="entry name" value="ALCOHOL DEHYDROGENASE CYTOCHROME C SUBUNIT"/>
    <property type="match status" value="1"/>
</dbReference>
<dbReference type="PANTHER" id="PTHR35008">
    <property type="entry name" value="BLL4482 PROTEIN-RELATED"/>
    <property type="match status" value="1"/>
</dbReference>
<accession>A0ABP8KPZ2</accession>
<evidence type="ECO:0000256" key="1">
    <source>
        <dbReference type="ARBA" id="ARBA00022617"/>
    </source>
</evidence>
<evidence type="ECO:0000256" key="3">
    <source>
        <dbReference type="ARBA" id="ARBA00023004"/>
    </source>
</evidence>
<feature type="domain" description="Cytochrome c" evidence="6">
    <location>
        <begin position="34"/>
        <end position="122"/>
    </location>
</feature>
<keyword evidence="1 4" id="KW-0349">Heme</keyword>
<evidence type="ECO:0000256" key="4">
    <source>
        <dbReference type="PROSITE-ProRule" id="PRU00433"/>
    </source>
</evidence>
<keyword evidence="8" id="KW-1185">Reference proteome</keyword>
<protein>
    <recommendedName>
        <fullName evidence="6">Cytochrome c domain-containing protein</fullName>
    </recommendedName>
</protein>
<reference evidence="8" key="1">
    <citation type="journal article" date="2019" name="Int. J. Syst. Evol. Microbiol.">
        <title>The Global Catalogue of Microorganisms (GCM) 10K type strain sequencing project: providing services to taxonomists for standard genome sequencing and annotation.</title>
        <authorList>
            <consortium name="The Broad Institute Genomics Platform"/>
            <consortium name="The Broad Institute Genome Sequencing Center for Infectious Disease"/>
            <person name="Wu L."/>
            <person name="Ma J."/>
        </authorList>
    </citation>
    <scope>NUCLEOTIDE SEQUENCE [LARGE SCALE GENOMIC DNA]</scope>
    <source>
        <strain evidence="8">JCM 17925</strain>
    </source>
</reference>
<dbReference type="InterPro" id="IPR009056">
    <property type="entry name" value="Cyt_c-like_dom"/>
</dbReference>
<feature type="chain" id="PRO_5046257996" description="Cytochrome c domain-containing protein" evidence="5">
    <location>
        <begin position="19"/>
        <end position="141"/>
    </location>
</feature>
<evidence type="ECO:0000256" key="5">
    <source>
        <dbReference type="SAM" id="SignalP"/>
    </source>
</evidence>
<dbReference type="Pfam" id="PF00034">
    <property type="entry name" value="Cytochrom_C"/>
    <property type="match status" value="1"/>
</dbReference>
<dbReference type="RefSeq" id="WP_345269794.1">
    <property type="nucleotide sequence ID" value="NZ_BAABHB010000010.1"/>
</dbReference>
<name>A0ABP8KPZ2_9BACT</name>
<comment type="caution">
    <text evidence="7">The sequence shown here is derived from an EMBL/GenBank/DDBJ whole genome shotgun (WGS) entry which is preliminary data.</text>
</comment>
<sequence>MRVLLIVGLGVLSLTAFGQPKKPTVQTTSVKTAPTVQVGLKVYEQYCLTCHQANGSGVPGLNPPLQQTDWVLGNKTRLINVVLKGLRDAEVNGEYYSNEMPAHDFLSDQQIADVLTFIRSHFGNKAEAVLADEVKAARNAH</sequence>
<evidence type="ECO:0000259" key="6">
    <source>
        <dbReference type="PROSITE" id="PS51007"/>
    </source>
</evidence>
<proteinExistence type="predicted"/>
<evidence type="ECO:0000313" key="7">
    <source>
        <dbReference type="EMBL" id="GAA4412920.1"/>
    </source>
</evidence>
<dbReference type="PROSITE" id="PS51007">
    <property type="entry name" value="CYTC"/>
    <property type="match status" value="1"/>
</dbReference>
<dbReference type="SUPFAM" id="SSF46626">
    <property type="entry name" value="Cytochrome c"/>
    <property type="match status" value="1"/>
</dbReference>
<dbReference type="Proteomes" id="UP001500936">
    <property type="component" value="Unassembled WGS sequence"/>
</dbReference>
<gene>
    <name evidence="7" type="ORF">GCM10023187_40620</name>
</gene>